<keyword evidence="3" id="KW-1003">Cell membrane</keyword>
<dbReference type="PANTHER" id="PTHR40043">
    <property type="entry name" value="UPF0719 INNER MEMBRANE PROTEIN YJFL"/>
    <property type="match status" value="1"/>
</dbReference>
<comment type="subcellular location">
    <subcellularLocation>
        <location evidence="1">Cell membrane</location>
        <topology evidence="1">Multi-pass membrane protein</topology>
    </subcellularLocation>
</comment>
<feature type="transmembrane region" description="Helical" evidence="7">
    <location>
        <begin position="74"/>
        <end position="96"/>
    </location>
</feature>
<evidence type="ECO:0000313" key="9">
    <source>
        <dbReference type="Proteomes" id="UP001165541"/>
    </source>
</evidence>
<feature type="transmembrane region" description="Helical" evidence="7">
    <location>
        <begin position="47"/>
        <end position="68"/>
    </location>
</feature>
<dbReference type="EMBL" id="JAMKFE010000003">
    <property type="protein sequence ID" value="MCM5678967.1"/>
    <property type="molecule type" value="Genomic_DNA"/>
</dbReference>
<protein>
    <submittedName>
        <fullName evidence="8">DUF350 domain-containing protein</fullName>
    </submittedName>
</protein>
<comment type="caution">
    <text evidence="8">The sequence shown here is derived from an EMBL/GenBank/DDBJ whole genome shotgun (WGS) entry which is preliminary data.</text>
</comment>
<evidence type="ECO:0000313" key="8">
    <source>
        <dbReference type="EMBL" id="MCM5678967.1"/>
    </source>
</evidence>
<feature type="transmembrane region" description="Helical" evidence="7">
    <location>
        <begin position="108"/>
        <end position="127"/>
    </location>
</feature>
<reference evidence="8" key="1">
    <citation type="submission" date="2022-05" db="EMBL/GenBank/DDBJ databases">
        <title>Schlegelella sp. nov., isolated from mangrove soil.</title>
        <authorList>
            <person name="Liu Y."/>
            <person name="Ge X."/>
            <person name="Liu W."/>
        </authorList>
    </citation>
    <scope>NUCLEOTIDE SEQUENCE</scope>
    <source>
        <strain evidence="8">S2-27</strain>
    </source>
</reference>
<keyword evidence="9" id="KW-1185">Reference proteome</keyword>
<evidence type="ECO:0000256" key="3">
    <source>
        <dbReference type="ARBA" id="ARBA00022475"/>
    </source>
</evidence>
<organism evidence="8 9">
    <name type="scientific">Caldimonas mangrovi</name>
    <dbReference type="NCBI Taxonomy" id="2944811"/>
    <lineage>
        <taxon>Bacteria</taxon>
        <taxon>Pseudomonadati</taxon>
        <taxon>Pseudomonadota</taxon>
        <taxon>Betaproteobacteria</taxon>
        <taxon>Burkholderiales</taxon>
        <taxon>Sphaerotilaceae</taxon>
        <taxon>Caldimonas</taxon>
    </lineage>
</organism>
<gene>
    <name evidence="8" type="ORF">M8A51_05415</name>
</gene>
<evidence type="ECO:0000256" key="7">
    <source>
        <dbReference type="SAM" id="Phobius"/>
    </source>
</evidence>
<sequence>MNTTFLLGYLSYFGSGIVLMLLFMVVYERVTPYCELALMRQGNRAAALSFGGALLGFTLTLVSSALHAVGWLQFLAWSAVAGLLQLVVFWLVAMVVRQIKLHIENGNVAVGIGLFCASVALGALNAACLS</sequence>
<keyword evidence="4 7" id="KW-0812">Transmembrane</keyword>
<dbReference type="PANTHER" id="PTHR40043:SF1">
    <property type="entry name" value="UPF0719 INNER MEMBRANE PROTEIN YJFL"/>
    <property type="match status" value="1"/>
</dbReference>
<evidence type="ECO:0000256" key="2">
    <source>
        <dbReference type="ARBA" id="ARBA00005779"/>
    </source>
</evidence>
<dbReference type="InterPro" id="IPR007140">
    <property type="entry name" value="DUF350"/>
</dbReference>
<accession>A0ABT0YJQ8</accession>
<name>A0ABT0YJQ8_9BURK</name>
<keyword evidence="6 7" id="KW-0472">Membrane</keyword>
<comment type="similarity">
    <text evidence="2">Belongs to the UPF0719 family.</text>
</comment>
<evidence type="ECO:0000256" key="5">
    <source>
        <dbReference type="ARBA" id="ARBA00022989"/>
    </source>
</evidence>
<evidence type="ECO:0000256" key="6">
    <source>
        <dbReference type="ARBA" id="ARBA00023136"/>
    </source>
</evidence>
<evidence type="ECO:0000256" key="1">
    <source>
        <dbReference type="ARBA" id="ARBA00004651"/>
    </source>
</evidence>
<keyword evidence="5 7" id="KW-1133">Transmembrane helix</keyword>
<feature type="transmembrane region" description="Helical" evidence="7">
    <location>
        <begin position="6"/>
        <end position="27"/>
    </location>
</feature>
<dbReference type="Pfam" id="PF03994">
    <property type="entry name" value="DUF350"/>
    <property type="match status" value="1"/>
</dbReference>
<dbReference type="Proteomes" id="UP001165541">
    <property type="component" value="Unassembled WGS sequence"/>
</dbReference>
<evidence type="ECO:0000256" key="4">
    <source>
        <dbReference type="ARBA" id="ARBA00022692"/>
    </source>
</evidence>
<dbReference type="RefSeq" id="WP_251777159.1">
    <property type="nucleotide sequence ID" value="NZ_JAMKFE010000003.1"/>
</dbReference>
<proteinExistence type="inferred from homology"/>